<dbReference type="WBParaSite" id="nRc.2.0.1.t41253-RA">
    <property type="protein sequence ID" value="nRc.2.0.1.t41253-RA"/>
    <property type="gene ID" value="nRc.2.0.1.g41253"/>
</dbReference>
<organism evidence="1 2">
    <name type="scientific">Romanomermis culicivorax</name>
    <name type="common">Nematode worm</name>
    <dbReference type="NCBI Taxonomy" id="13658"/>
    <lineage>
        <taxon>Eukaryota</taxon>
        <taxon>Metazoa</taxon>
        <taxon>Ecdysozoa</taxon>
        <taxon>Nematoda</taxon>
        <taxon>Enoplea</taxon>
        <taxon>Dorylaimia</taxon>
        <taxon>Mermithida</taxon>
        <taxon>Mermithoidea</taxon>
        <taxon>Mermithidae</taxon>
        <taxon>Romanomermis</taxon>
    </lineage>
</organism>
<dbReference type="AlphaFoldDB" id="A0A915KUJ6"/>
<protein>
    <submittedName>
        <fullName evidence="2">Uncharacterized protein</fullName>
    </submittedName>
</protein>
<name>A0A915KUJ6_ROMCU</name>
<evidence type="ECO:0000313" key="2">
    <source>
        <dbReference type="WBParaSite" id="nRc.2.0.1.t41253-RA"/>
    </source>
</evidence>
<keyword evidence="1" id="KW-1185">Reference proteome</keyword>
<dbReference type="Proteomes" id="UP000887565">
    <property type="component" value="Unplaced"/>
</dbReference>
<reference evidence="2" key="1">
    <citation type="submission" date="2022-11" db="UniProtKB">
        <authorList>
            <consortium name="WormBaseParasite"/>
        </authorList>
    </citation>
    <scope>IDENTIFICATION</scope>
</reference>
<evidence type="ECO:0000313" key="1">
    <source>
        <dbReference type="Proteomes" id="UP000887565"/>
    </source>
</evidence>
<proteinExistence type="predicted"/>
<accession>A0A915KUJ6</accession>
<sequence length="126" mass="14622">MANSKNKDEINQSSLFSSLWRSIVCTLSTPILDLHVHFPIKFHSKIDIVQNSMKKNTCQQNFSNTMADYHNLFLNTMTVNKRRKEGDKGRMNSLPKAQLFIHKKGAHENQIRMLTMKIFIILETLS</sequence>